<dbReference type="EMBL" id="JARXNH020000010">
    <property type="protein sequence ID" value="MEK0246559.1"/>
    <property type="molecule type" value="Genomic_DNA"/>
</dbReference>
<comment type="caution">
    <text evidence="1">The sequence shown here is derived from an EMBL/GenBank/DDBJ whole genome shotgun (WGS) entry which is preliminary data.</text>
</comment>
<accession>A0ABU8YZM6</accession>
<dbReference type="Proteomes" id="UP001334005">
    <property type="component" value="Unassembled WGS sequence"/>
</dbReference>
<organism evidence="1 2">
    <name type="scientific">Raoultella scottii</name>
    <dbReference type="NCBI Taxonomy" id="3040937"/>
    <lineage>
        <taxon>Bacteria</taxon>
        <taxon>Pseudomonadati</taxon>
        <taxon>Pseudomonadota</taxon>
        <taxon>Gammaproteobacteria</taxon>
        <taxon>Enterobacterales</taxon>
        <taxon>Enterobacteriaceae</taxon>
        <taxon>Klebsiella/Raoultella group</taxon>
        <taxon>Raoultella</taxon>
    </lineage>
</organism>
<name>A0ABU8YZM6_9ENTR</name>
<keyword evidence="2" id="KW-1185">Reference proteome</keyword>
<protein>
    <submittedName>
        <fullName evidence="1">Uncharacterized protein</fullName>
    </submittedName>
</protein>
<evidence type="ECO:0000313" key="2">
    <source>
        <dbReference type="Proteomes" id="UP001334005"/>
    </source>
</evidence>
<gene>
    <name evidence="1" type="ORF">QFI66_000070</name>
</gene>
<reference evidence="1 2" key="1">
    <citation type="submission" date="2024-03" db="EMBL/GenBank/DDBJ databases">
        <title>Two novel Raoultella species associated with bleeding cankers of broadleaf hosts, Raoultella scottia sp. nov. and Raoultella lignicola sp. nov.</title>
        <authorList>
            <person name="Brady C.L."/>
        </authorList>
    </citation>
    <scope>NUCLEOTIDE SEQUENCE [LARGE SCALE GENOMIC DNA]</scope>
    <source>
        <strain evidence="1 2">BAC 10a-01-01</strain>
    </source>
</reference>
<evidence type="ECO:0000313" key="1">
    <source>
        <dbReference type="EMBL" id="MEK0246559.1"/>
    </source>
</evidence>
<sequence>MDEKEFKNVIALLLEDVKRLQELKPNAGTEARIWLAKNALDSGDHEG</sequence>
<proteinExistence type="predicted"/>